<feature type="compositionally biased region" description="Basic and acidic residues" evidence="1">
    <location>
        <begin position="68"/>
        <end position="83"/>
    </location>
</feature>
<reference evidence="3 4" key="1">
    <citation type="submission" date="2023-01" db="EMBL/GenBank/DDBJ databases">
        <authorList>
            <person name="Kreplak J."/>
        </authorList>
    </citation>
    <scope>NUCLEOTIDE SEQUENCE [LARGE SCALE GENOMIC DNA]</scope>
</reference>
<dbReference type="AlphaFoldDB" id="A0AAV0ZR64"/>
<feature type="region of interest" description="Disordered" evidence="1">
    <location>
        <begin position="63"/>
        <end position="125"/>
    </location>
</feature>
<feature type="compositionally biased region" description="Basic and acidic residues" evidence="1">
    <location>
        <begin position="94"/>
        <end position="104"/>
    </location>
</feature>
<evidence type="ECO:0000313" key="4">
    <source>
        <dbReference type="Proteomes" id="UP001157006"/>
    </source>
</evidence>
<gene>
    <name evidence="3" type="ORF">VFH_II251680</name>
</gene>
<sequence>MVKFKEKNVKVHFKYERLPTFCFACGRIGRQLKDCETLEELNEEGFEEIEEQELAFGQRIQASPLPKTVEDQKKMETSSEDCSKNLFNASSGKRRFDSNAKEISEEPEVQQQKRGEGSKEVAEGLQSAKKRGTLDIEKVAESFGAVALTTETLGRNSGIIRKKWTRKRGNQKKLGPANKGERRCVEGTKRQLIEVMVMEGSIEECGSGEKKRK</sequence>
<feature type="domain" description="Zinc knuckle CX2CX4HX4C" evidence="2">
    <location>
        <begin position="6"/>
        <end position="36"/>
    </location>
</feature>
<evidence type="ECO:0000256" key="1">
    <source>
        <dbReference type="SAM" id="MobiDB-lite"/>
    </source>
</evidence>
<dbReference type="InterPro" id="IPR025836">
    <property type="entry name" value="Zn_knuckle_CX2CX4HX4C"/>
</dbReference>
<dbReference type="Proteomes" id="UP001157006">
    <property type="component" value="Chromosome 2"/>
</dbReference>
<evidence type="ECO:0000259" key="2">
    <source>
        <dbReference type="Pfam" id="PF14392"/>
    </source>
</evidence>
<accession>A0AAV0ZR64</accession>
<name>A0AAV0ZR64_VICFA</name>
<dbReference type="Pfam" id="PF14392">
    <property type="entry name" value="zf-CCHC_4"/>
    <property type="match status" value="1"/>
</dbReference>
<protein>
    <recommendedName>
        <fullName evidence="2">Zinc knuckle CX2CX4HX4C domain-containing protein</fullName>
    </recommendedName>
</protein>
<proteinExistence type="predicted"/>
<organism evidence="3 4">
    <name type="scientific">Vicia faba</name>
    <name type="common">Broad bean</name>
    <name type="synonym">Faba vulgaris</name>
    <dbReference type="NCBI Taxonomy" id="3906"/>
    <lineage>
        <taxon>Eukaryota</taxon>
        <taxon>Viridiplantae</taxon>
        <taxon>Streptophyta</taxon>
        <taxon>Embryophyta</taxon>
        <taxon>Tracheophyta</taxon>
        <taxon>Spermatophyta</taxon>
        <taxon>Magnoliopsida</taxon>
        <taxon>eudicotyledons</taxon>
        <taxon>Gunneridae</taxon>
        <taxon>Pentapetalae</taxon>
        <taxon>rosids</taxon>
        <taxon>fabids</taxon>
        <taxon>Fabales</taxon>
        <taxon>Fabaceae</taxon>
        <taxon>Papilionoideae</taxon>
        <taxon>50 kb inversion clade</taxon>
        <taxon>NPAAA clade</taxon>
        <taxon>Hologalegina</taxon>
        <taxon>IRL clade</taxon>
        <taxon>Fabeae</taxon>
        <taxon>Vicia</taxon>
    </lineage>
</organism>
<feature type="compositionally biased region" description="Basic and acidic residues" evidence="1">
    <location>
        <begin position="111"/>
        <end position="122"/>
    </location>
</feature>
<evidence type="ECO:0000313" key="3">
    <source>
        <dbReference type="EMBL" id="CAI8601010.1"/>
    </source>
</evidence>
<dbReference type="EMBL" id="OX451737">
    <property type="protein sequence ID" value="CAI8601010.1"/>
    <property type="molecule type" value="Genomic_DNA"/>
</dbReference>
<keyword evidence="4" id="KW-1185">Reference proteome</keyword>